<dbReference type="GO" id="GO:0016757">
    <property type="term" value="F:glycosyltransferase activity"/>
    <property type="evidence" value="ECO:0007669"/>
    <property type="project" value="InterPro"/>
</dbReference>
<dbReference type="CDD" id="cd03801">
    <property type="entry name" value="GT4_PimA-like"/>
    <property type="match status" value="1"/>
</dbReference>
<dbReference type="Pfam" id="PF13439">
    <property type="entry name" value="Glyco_transf_4"/>
    <property type="match status" value="1"/>
</dbReference>
<dbReference type="Pfam" id="PF00534">
    <property type="entry name" value="Glycos_transf_1"/>
    <property type="match status" value="1"/>
</dbReference>
<dbReference type="InterPro" id="IPR028098">
    <property type="entry name" value="Glyco_trans_4-like_N"/>
</dbReference>
<dbReference type="SUPFAM" id="SSF53756">
    <property type="entry name" value="UDP-Glycosyltransferase/glycogen phosphorylase"/>
    <property type="match status" value="1"/>
</dbReference>
<dbReference type="PANTHER" id="PTHR45947">
    <property type="entry name" value="SULFOQUINOVOSYL TRANSFERASE SQD2"/>
    <property type="match status" value="1"/>
</dbReference>
<evidence type="ECO:0000313" key="4">
    <source>
        <dbReference type="Proteomes" id="UP000229600"/>
    </source>
</evidence>
<sequence>MKILQRHMSGTSRSKPKIVLFSAFYEPFMSGAEQMVKEILEHLGSEYEMTLVTARIQKDLPKKEYRDTFTLVRVGFGSRFDKYLYPFLAPFAAKKLHPQVVHAILESYAGIALMFLRFVLPSAKRILTLQSGGLDHEDKQKNIFLRMFWRGIHVNPHKVTAISRFLASRGSSFRKDMVTITPNGLDFSDVPGDTESIPGRIICVGRLSWVKGHKYLLEAWPQILRQFPGAQLVLVGEGEERKNIERQIENLHIEKSVKLLGNLPHKQVLEEMSKSEIFICPSLAEGLGIVFIEAQACGVPVIGTRVGGIPDIIEDGKTGLLIEEKNSKEIEEAVFQLLHDESLRKRFIENAKNTVKSFEWKNILKDIKNIYEDSL</sequence>
<dbReference type="Proteomes" id="UP000229600">
    <property type="component" value="Unassembled WGS sequence"/>
</dbReference>
<proteinExistence type="predicted"/>
<dbReference type="Gene3D" id="3.40.50.2000">
    <property type="entry name" value="Glycogen Phosphorylase B"/>
    <property type="match status" value="2"/>
</dbReference>
<dbReference type="InterPro" id="IPR050194">
    <property type="entry name" value="Glycosyltransferase_grp1"/>
</dbReference>
<evidence type="ECO:0008006" key="5">
    <source>
        <dbReference type="Google" id="ProtNLM"/>
    </source>
</evidence>
<comment type="caution">
    <text evidence="3">The sequence shown here is derived from an EMBL/GenBank/DDBJ whole genome shotgun (WGS) entry which is preliminary data.</text>
</comment>
<dbReference type="AlphaFoldDB" id="A0A2H0N6M2"/>
<reference evidence="3 4" key="1">
    <citation type="submission" date="2017-09" db="EMBL/GenBank/DDBJ databases">
        <title>Depth-based differentiation of microbial function through sediment-hosted aquifers and enrichment of novel symbionts in the deep terrestrial subsurface.</title>
        <authorList>
            <person name="Probst A.J."/>
            <person name="Ladd B."/>
            <person name="Jarett J.K."/>
            <person name="Geller-Mcgrath D.E."/>
            <person name="Sieber C.M."/>
            <person name="Emerson J.B."/>
            <person name="Anantharaman K."/>
            <person name="Thomas B.C."/>
            <person name="Malmstrom R."/>
            <person name="Stieglmeier M."/>
            <person name="Klingl A."/>
            <person name="Woyke T."/>
            <person name="Ryan C.M."/>
            <person name="Banfield J.F."/>
        </authorList>
    </citation>
    <scope>NUCLEOTIDE SEQUENCE [LARGE SCALE GENOMIC DNA]</scope>
    <source>
        <strain evidence="3">CG11_big_fil_rev_8_21_14_0_20_39_34</strain>
    </source>
</reference>
<feature type="domain" description="Glycosyl transferase family 1" evidence="1">
    <location>
        <begin position="201"/>
        <end position="353"/>
    </location>
</feature>
<dbReference type="PANTHER" id="PTHR45947:SF3">
    <property type="entry name" value="SULFOQUINOVOSYL TRANSFERASE SQD2"/>
    <property type="match status" value="1"/>
</dbReference>
<gene>
    <name evidence="3" type="ORF">COV59_03770</name>
</gene>
<accession>A0A2H0N6M2</accession>
<evidence type="ECO:0000259" key="1">
    <source>
        <dbReference type="Pfam" id="PF00534"/>
    </source>
</evidence>
<organism evidence="3 4">
    <name type="scientific">Candidatus Magasanikbacteria bacterium CG11_big_fil_rev_8_21_14_0_20_39_34</name>
    <dbReference type="NCBI Taxonomy" id="1974653"/>
    <lineage>
        <taxon>Bacteria</taxon>
        <taxon>Candidatus Magasanikiibacteriota</taxon>
    </lineage>
</organism>
<dbReference type="InterPro" id="IPR001296">
    <property type="entry name" value="Glyco_trans_1"/>
</dbReference>
<protein>
    <recommendedName>
        <fullName evidence="5">Glycosyl transferase family 1 domain-containing protein</fullName>
    </recommendedName>
</protein>
<evidence type="ECO:0000313" key="3">
    <source>
        <dbReference type="EMBL" id="PIR03765.1"/>
    </source>
</evidence>
<feature type="domain" description="Glycosyltransferase subfamily 4-like N-terminal" evidence="2">
    <location>
        <begin position="30"/>
        <end position="187"/>
    </location>
</feature>
<dbReference type="EMBL" id="PCWN01000008">
    <property type="protein sequence ID" value="PIR03765.1"/>
    <property type="molecule type" value="Genomic_DNA"/>
</dbReference>
<name>A0A2H0N6M2_9BACT</name>
<evidence type="ECO:0000259" key="2">
    <source>
        <dbReference type="Pfam" id="PF13439"/>
    </source>
</evidence>